<organism evidence="2 4">
    <name type="scientific">Cercospora beticola</name>
    <name type="common">Sugarbeet leaf spot fungus</name>
    <dbReference type="NCBI Taxonomy" id="122368"/>
    <lineage>
        <taxon>Eukaryota</taxon>
        <taxon>Fungi</taxon>
        <taxon>Dikarya</taxon>
        <taxon>Ascomycota</taxon>
        <taxon>Pezizomycotina</taxon>
        <taxon>Dothideomycetes</taxon>
        <taxon>Dothideomycetidae</taxon>
        <taxon>Mycosphaerellales</taxon>
        <taxon>Mycosphaerellaceae</taxon>
        <taxon>Cercospora</taxon>
    </lineage>
</organism>
<evidence type="ECO:0000313" key="5">
    <source>
        <dbReference type="Proteomes" id="UP001302367"/>
    </source>
</evidence>
<keyword evidence="5" id="KW-1185">Reference proteome</keyword>
<feature type="region of interest" description="Disordered" evidence="1">
    <location>
        <begin position="88"/>
        <end position="125"/>
    </location>
</feature>
<protein>
    <submittedName>
        <fullName evidence="2">Uncharacterized protein</fullName>
    </submittedName>
</protein>
<dbReference type="OrthoDB" id="10591703at2759"/>
<name>A0A2G5HHF8_CERBT</name>
<dbReference type="EMBL" id="CP134190">
    <property type="protein sequence ID" value="WPB06366.1"/>
    <property type="molecule type" value="Genomic_DNA"/>
</dbReference>
<gene>
    <name evidence="2" type="ORF">CB0940_09320</name>
    <name evidence="3" type="ORF">RHO25_011023</name>
</gene>
<dbReference type="Proteomes" id="UP000230605">
    <property type="component" value="Chromosome 7"/>
</dbReference>
<reference evidence="3 5" key="2">
    <citation type="submission" date="2023-09" db="EMBL/GenBank/DDBJ databases">
        <title>Complete-Gapless Cercospora beticola genome.</title>
        <authorList>
            <person name="Wyatt N.A."/>
            <person name="Spanner R.E."/>
            <person name="Bolton M.D."/>
        </authorList>
    </citation>
    <scope>NUCLEOTIDE SEQUENCE [LARGE SCALE GENOMIC DNA]</scope>
    <source>
        <strain evidence="3">Cb09-40</strain>
    </source>
</reference>
<proteinExistence type="predicted"/>
<evidence type="ECO:0000256" key="1">
    <source>
        <dbReference type="SAM" id="MobiDB-lite"/>
    </source>
</evidence>
<dbReference type="Proteomes" id="UP001302367">
    <property type="component" value="Chromosome 7"/>
</dbReference>
<feature type="compositionally biased region" description="Basic and acidic residues" evidence="1">
    <location>
        <begin position="103"/>
        <end position="112"/>
    </location>
</feature>
<reference evidence="2 4" key="1">
    <citation type="submission" date="2015-10" db="EMBL/GenBank/DDBJ databases">
        <title>The cercosporin biosynthetic gene cluster was horizontally transferred to several fungal lineages and shown to be expanded in Cercospora beticola based on microsynteny with recipient genomes.</title>
        <authorList>
            <person name="De Jonge R."/>
            <person name="Ebert M.K."/>
            <person name="Suttle J.C."/>
            <person name="Jurick Ii W.M."/>
            <person name="Secor G.A."/>
            <person name="Thomma B.P."/>
            <person name="Van De Peer Y."/>
            <person name="Bolton M.D."/>
        </authorList>
    </citation>
    <scope>NUCLEOTIDE SEQUENCE [LARGE SCALE GENOMIC DNA]</scope>
    <source>
        <strain evidence="2 4">09-40</strain>
    </source>
</reference>
<evidence type="ECO:0000313" key="2">
    <source>
        <dbReference type="EMBL" id="PIA91662.1"/>
    </source>
</evidence>
<dbReference type="EMBL" id="LKMD01000106">
    <property type="protein sequence ID" value="PIA91662.1"/>
    <property type="molecule type" value="Genomic_DNA"/>
</dbReference>
<accession>A0A2G5HHF8</accession>
<dbReference type="AlphaFoldDB" id="A0A2G5HHF8"/>
<evidence type="ECO:0000313" key="3">
    <source>
        <dbReference type="EMBL" id="WPB06366.1"/>
    </source>
</evidence>
<sequence>MANPGQPAMQREFEERLQKASKAFDKQEKEARQQWFSAVKNQGEKKEFQVWAAQNYPAYQASLQQRDGAQAALDQLQLQIIGSEYNKTKKEREDAAFLAKNKRNGEDQEKLNDTSNITDEDTGDA</sequence>
<evidence type="ECO:0000313" key="4">
    <source>
        <dbReference type="Proteomes" id="UP000230605"/>
    </source>
</evidence>